<gene>
    <name evidence="2" type="ORF">EMLFYP7_01156</name>
</gene>
<dbReference type="EMBL" id="CACRTZ010000005">
    <property type="protein sequence ID" value="VYU00049.1"/>
    <property type="molecule type" value="Genomic_DNA"/>
</dbReference>
<protein>
    <recommendedName>
        <fullName evidence="3">DUF5339 domain-containing protein</fullName>
    </recommendedName>
</protein>
<dbReference type="Pfam" id="PF17274">
    <property type="entry name" value="DUF5339"/>
    <property type="match status" value="1"/>
</dbReference>
<proteinExistence type="predicted"/>
<dbReference type="RefSeq" id="WP_044180311.1">
    <property type="nucleotide sequence ID" value="NZ_CABKSF010000002.1"/>
</dbReference>
<evidence type="ECO:0000313" key="2">
    <source>
        <dbReference type="EMBL" id="VYU00049.1"/>
    </source>
</evidence>
<dbReference type="OrthoDB" id="5678640at2"/>
<accession>A0A6N3BC00</accession>
<organism evidence="2">
    <name type="scientific">Phytobacter massiliensis</name>
    <dbReference type="NCBI Taxonomy" id="1485952"/>
    <lineage>
        <taxon>Bacteria</taxon>
        <taxon>Pseudomonadati</taxon>
        <taxon>Pseudomonadota</taxon>
        <taxon>Gammaproteobacteria</taxon>
        <taxon>Enterobacterales</taxon>
        <taxon>Enterobacteriaceae</taxon>
        <taxon>Phytobacter</taxon>
    </lineage>
</organism>
<dbReference type="InterPro" id="IPR020493">
    <property type="entry name" value="Uncharacterised_HI0310"/>
</dbReference>
<evidence type="ECO:0000256" key="1">
    <source>
        <dbReference type="SAM" id="SignalP"/>
    </source>
</evidence>
<reference evidence="2" key="1">
    <citation type="submission" date="2019-11" db="EMBL/GenBank/DDBJ databases">
        <authorList>
            <person name="Feng L."/>
        </authorList>
    </citation>
    <scope>NUCLEOTIDE SEQUENCE</scope>
    <source>
        <strain evidence="2">EMassiliensisLFYP7</strain>
    </source>
</reference>
<sequence>MKKILLAALLTSLSASSFAETELCKQYFAETDTFIKEASKHEEAKAQVDMLKTQLVETKKQLEALAPAQQDAGCQQGLAAMKQLNAAIGIK</sequence>
<keyword evidence="1" id="KW-0732">Signal</keyword>
<evidence type="ECO:0008006" key="3">
    <source>
        <dbReference type="Google" id="ProtNLM"/>
    </source>
</evidence>
<feature type="signal peptide" evidence="1">
    <location>
        <begin position="1"/>
        <end position="19"/>
    </location>
</feature>
<name>A0A6N3BC00_9ENTR</name>
<dbReference type="AlphaFoldDB" id="A0A6N3BC00"/>
<feature type="chain" id="PRO_5026750854" description="DUF5339 domain-containing protein" evidence="1">
    <location>
        <begin position="20"/>
        <end position="91"/>
    </location>
</feature>